<feature type="transmembrane region" description="Helical" evidence="1">
    <location>
        <begin position="32"/>
        <end position="51"/>
    </location>
</feature>
<dbReference type="RefSeq" id="WP_203851235.1">
    <property type="nucleotide sequence ID" value="NZ_BAAAVW010000024.1"/>
</dbReference>
<feature type="transmembrane region" description="Helical" evidence="1">
    <location>
        <begin position="7"/>
        <end position="26"/>
    </location>
</feature>
<evidence type="ECO:0000313" key="3">
    <source>
        <dbReference type="Proteomes" id="UP000660611"/>
    </source>
</evidence>
<comment type="caution">
    <text evidence="2">The sequence shown here is derived from an EMBL/GenBank/DDBJ whole genome shotgun (WGS) entry which is preliminary data.</text>
</comment>
<protein>
    <submittedName>
        <fullName evidence="2">Uncharacterized protein</fullName>
    </submittedName>
</protein>
<reference evidence="2" key="1">
    <citation type="submission" date="2021-01" db="EMBL/GenBank/DDBJ databases">
        <title>Whole genome shotgun sequence of Dactylosporangium siamense NBRC 106093.</title>
        <authorList>
            <person name="Komaki H."/>
            <person name="Tamura T."/>
        </authorList>
    </citation>
    <scope>NUCLEOTIDE SEQUENCE</scope>
    <source>
        <strain evidence="2">NBRC 106093</strain>
    </source>
</reference>
<evidence type="ECO:0000256" key="1">
    <source>
        <dbReference type="SAM" id="Phobius"/>
    </source>
</evidence>
<organism evidence="2 3">
    <name type="scientific">Dactylosporangium siamense</name>
    <dbReference type="NCBI Taxonomy" id="685454"/>
    <lineage>
        <taxon>Bacteria</taxon>
        <taxon>Bacillati</taxon>
        <taxon>Actinomycetota</taxon>
        <taxon>Actinomycetes</taxon>
        <taxon>Micromonosporales</taxon>
        <taxon>Micromonosporaceae</taxon>
        <taxon>Dactylosporangium</taxon>
    </lineage>
</organism>
<keyword evidence="3" id="KW-1185">Reference proteome</keyword>
<name>A0A919PTS4_9ACTN</name>
<dbReference type="EMBL" id="BONQ01000120">
    <property type="protein sequence ID" value="GIG49562.1"/>
    <property type="molecule type" value="Genomic_DNA"/>
</dbReference>
<keyword evidence="1" id="KW-0472">Membrane</keyword>
<keyword evidence="1" id="KW-0812">Transmembrane</keyword>
<dbReference type="Proteomes" id="UP000660611">
    <property type="component" value="Unassembled WGS sequence"/>
</dbReference>
<proteinExistence type="predicted"/>
<sequence>MGRVLAGIAAAVVGLFIVGAITLWLVKVLLGAIGYLIVGALVVGGAVWLYGRARRGLSGGSRNQRRLEATLATWRQRNR</sequence>
<dbReference type="AlphaFoldDB" id="A0A919PTS4"/>
<gene>
    <name evidence="2" type="ORF">Dsi01nite_076030</name>
</gene>
<keyword evidence="1" id="KW-1133">Transmembrane helix</keyword>
<accession>A0A919PTS4</accession>
<evidence type="ECO:0000313" key="2">
    <source>
        <dbReference type="EMBL" id="GIG49562.1"/>
    </source>
</evidence>